<dbReference type="AlphaFoldDB" id="A0A0D2KCW3"/>
<feature type="compositionally biased region" description="Basic residues" evidence="1">
    <location>
        <begin position="63"/>
        <end position="72"/>
    </location>
</feature>
<evidence type="ECO:0000313" key="3">
    <source>
        <dbReference type="Proteomes" id="UP000054498"/>
    </source>
</evidence>
<accession>A0A0D2KCW3</accession>
<organism evidence="2 3">
    <name type="scientific">Monoraphidium neglectum</name>
    <dbReference type="NCBI Taxonomy" id="145388"/>
    <lineage>
        <taxon>Eukaryota</taxon>
        <taxon>Viridiplantae</taxon>
        <taxon>Chlorophyta</taxon>
        <taxon>core chlorophytes</taxon>
        <taxon>Chlorophyceae</taxon>
        <taxon>CS clade</taxon>
        <taxon>Sphaeropleales</taxon>
        <taxon>Selenastraceae</taxon>
        <taxon>Monoraphidium</taxon>
    </lineage>
</organism>
<dbReference type="KEGG" id="mng:MNEG_14323"/>
<dbReference type="RefSeq" id="XP_013892658.1">
    <property type="nucleotide sequence ID" value="XM_014037204.1"/>
</dbReference>
<protein>
    <submittedName>
        <fullName evidence="2">Uncharacterized protein</fullName>
    </submittedName>
</protein>
<gene>
    <name evidence="2" type="ORF">MNEG_14323</name>
</gene>
<name>A0A0D2KCW3_9CHLO</name>
<proteinExistence type="predicted"/>
<feature type="compositionally biased region" description="Low complexity" evidence="1">
    <location>
        <begin position="45"/>
        <end position="54"/>
    </location>
</feature>
<keyword evidence="3" id="KW-1185">Reference proteome</keyword>
<dbReference type="Proteomes" id="UP000054498">
    <property type="component" value="Unassembled WGS sequence"/>
</dbReference>
<feature type="non-terminal residue" evidence="2">
    <location>
        <position position="1"/>
    </location>
</feature>
<dbReference type="GeneID" id="25731874"/>
<feature type="region of interest" description="Disordered" evidence="1">
    <location>
        <begin position="27"/>
        <end position="72"/>
    </location>
</feature>
<sequence length="72" mass="7001">AKICAQLDGALLTDEECGRYQEKWTALPDPAHGGAQPAPEGATIAGLAPLAAAEGEGGAGAHGHGHGAHGGH</sequence>
<evidence type="ECO:0000256" key="1">
    <source>
        <dbReference type="SAM" id="MobiDB-lite"/>
    </source>
</evidence>
<reference evidence="2 3" key="1">
    <citation type="journal article" date="2013" name="BMC Genomics">
        <title>Reconstruction of the lipid metabolism for the microalga Monoraphidium neglectum from its genome sequence reveals characteristics suitable for biofuel production.</title>
        <authorList>
            <person name="Bogen C."/>
            <person name="Al-Dilaimi A."/>
            <person name="Albersmeier A."/>
            <person name="Wichmann J."/>
            <person name="Grundmann M."/>
            <person name="Rupp O."/>
            <person name="Lauersen K.J."/>
            <person name="Blifernez-Klassen O."/>
            <person name="Kalinowski J."/>
            <person name="Goesmann A."/>
            <person name="Mussgnug J.H."/>
            <person name="Kruse O."/>
        </authorList>
    </citation>
    <scope>NUCLEOTIDE SEQUENCE [LARGE SCALE GENOMIC DNA]</scope>
    <source>
        <strain evidence="2 3">SAG 48.87</strain>
    </source>
</reference>
<evidence type="ECO:0000313" key="2">
    <source>
        <dbReference type="EMBL" id="KIY93638.1"/>
    </source>
</evidence>
<dbReference type="EMBL" id="KK104621">
    <property type="protein sequence ID" value="KIY93638.1"/>
    <property type="molecule type" value="Genomic_DNA"/>
</dbReference>